<dbReference type="KEGG" id="cja:CJA_2487"/>
<dbReference type="STRING" id="498211.CJA_2487"/>
<proteinExistence type="inferred from homology"/>
<gene>
    <name evidence="4" type="ordered locus">CJA_2487</name>
</gene>
<dbReference type="InterPro" id="IPR038152">
    <property type="entry name" value="Carbam_trans_C_sf"/>
</dbReference>
<name>B3PKX4_CELJU</name>
<evidence type="ECO:0000256" key="1">
    <source>
        <dbReference type="ARBA" id="ARBA00006129"/>
    </source>
</evidence>
<reference evidence="4 5" key="1">
    <citation type="journal article" date="2008" name="J. Bacteriol.">
        <title>Insights into plant cell wall degradation from the genome sequence of the soil bacterium Cellvibrio japonicus.</title>
        <authorList>
            <person name="Deboy R.T."/>
            <person name="Mongodin E.F."/>
            <person name="Fouts D.E."/>
            <person name="Tailford L.E."/>
            <person name="Khouri H."/>
            <person name="Emerson J.B."/>
            <person name="Mohamoud Y."/>
            <person name="Watkins K."/>
            <person name="Henrissat B."/>
            <person name="Gilbert H.J."/>
            <person name="Nelson K.E."/>
        </authorList>
    </citation>
    <scope>NUCLEOTIDE SEQUENCE [LARGE SCALE GENOMIC DNA]</scope>
    <source>
        <strain evidence="4 5">Ueda107</strain>
    </source>
</reference>
<feature type="domain" description="Carbamoyltransferase" evidence="2">
    <location>
        <begin position="3"/>
        <end position="356"/>
    </location>
</feature>
<dbReference type="InterPro" id="IPR003696">
    <property type="entry name" value="Carbtransf_dom"/>
</dbReference>
<accession>B3PKX4</accession>
<dbReference type="GO" id="GO:0003824">
    <property type="term" value="F:catalytic activity"/>
    <property type="evidence" value="ECO:0007669"/>
    <property type="project" value="InterPro"/>
</dbReference>
<feature type="domain" description="Carbamoyltransferase C-terminal" evidence="3">
    <location>
        <begin position="413"/>
        <end position="599"/>
    </location>
</feature>
<comment type="similarity">
    <text evidence="1">Belongs to the NodU/CmcH family.</text>
</comment>
<evidence type="ECO:0000313" key="5">
    <source>
        <dbReference type="Proteomes" id="UP000001036"/>
    </source>
</evidence>
<dbReference type="PANTHER" id="PTHR34847">
    <property type="entry name" value="NODULATION PROTEIN U"/>
    <property type="match status" value="1"/>
</dbReference>
<dbReference type="Gene3D" id="3.30.420.40">
    <property type="match status" value="2"/>
</dbReference>
<dbReference type="PANTHER" id="PTHR34847:SF1">
    <property type="entry name" value="NODULATION PROTEIN U"/>
    <property type="match status" value="1"/>
</dbReference>
<keyword evidence="5" id="KW-1185">Reference proteome</keyword>
<dbReference type="AlphaFoldDB" id="B3PKX4"/>
<dbReference type="Pfam" id="PF16861">
    <property type="entry name" value="Carbam_trans_C"/>
    <property type="match status" value="1"/>
</dbReference>
<protein>
    <submittedName>
        <fullName evidence="4">Nodulation protein</fullName>
    </submittedName>
</protein>
<evidence type="ECO:0000259" key="3">
    <source>
        <dbReference type="Pfam" id="PF16861"/>
    </source>
</evidence>
<sequence>MTRILGISAYYHDSAAALVIDGKIIAAAQEERFTRIKHDPAFPTQAVRYCLDEAGCTLDQLDAVVFYDKPLLKFERLLETYLAHAPRGFGSFLRAMPIWLKEKLFLKTLLRRELRALLPSHTLPPDTAPAAPLPRLLFTEHHQAHAASAFFPSPFASAAVLCLDGVGEWATSSAWSGHGNDLQPLWEIHFPHSLGLLYSAFTYYCGFRVNSGEYKLMGLAPYGEPRYVEQIYQHLIDVKPDGSFRLNLDYFAYPTGERMTNDKFHALFGGPPRSPDTLPTQKDMDLARSIQQVTEDIVLKLATSLHRETGMENLCLAGGVALNCVANGELLRKGPFKQIWIQPAAGDAGGALGAALQAWHQYYDQPRTPVAGDTMQGAYLGPAFDDVHIRQLLEERNAPYQHLDDEQLYTHVARHLAEDKVVGWFQGRMEFGPRALGNRSILGNPASAAMQSTMNLKIKYRESFRPFAPAVLEEEAARYFELNSTSPYMLRVAPLANDWRLPDSGEPLFGLDKLKQSRSQLPAITHVDYSARVQTVSAETNPRFTRLLHAFKALTGWGLLINTSFNVRGEPPVSTPAQAYDCFLRTEMDYLVMGNYLLDRHQQSPQAIHQARQQAFAPD</sequence>
<dbReference type="SUPFAM" id="SSF53067">
    <property type="entry name" value="Actin-like ATPase domain"/>
    <property type="match status" value="1"/>
</dbReference>
<dbReference type="Gene3D" id="3.90.870.20">
    <property type="entry name" value="Carbamoyltransferase, C-terminal domain"/>
    <property type="match status" value="1"/>
</dbReference>
<dbReference type="Proteomes" id="UP000001036">
    <property type="component" value="Chromosome"/>
</dbReference>
<dbReference type="Pfam" id="PF02543">
    <property type="entry name" value="Carbam_trans_N"/>
    <property type="match status" value="1"/>
</dbReference>
<dbReference type="RefSeq" id="WP_012488084.1">
    <property type="nucleotide sequence ID" value="NC_010995.1"/>
</dbReference>
<dbReference type="OrthoDB" id="9780777at2"/>
<organism evidence="4 5">
    <name type="scientific">Cellvibrio japonicus (strain Ueda107)</name>
    <name type="common">Pseudomonas fluorescens subsp. cellulosa</name>
    <dbReference type="NCBI Taxonomy" id="498211"/>
    <lineage>
        <taxon>Bacteria</taxon>
        <taxon>Pseudomonadati</taxon>
        <taxon>Pseudomonadota</taxon>
        <taxon>Gammaproteobacteria</taxon>
        <taxon>Cellvibrionales</taxon>
        <taxon>Cellvibrionaceae</taxon>
        <taxon>Cellvibrio</taxon>
    </lineage>
</organism>
<evidence type="ECO:0000259" key="2">
    <source>
        <dbReference type="Pfam" id="PF02543"/>
    </source>
</evidence>
<dbReference type="InterPro" id="IPR051338">
    <property type="entry name" value="NodU/CmcH_Carbamoyltrnsfr"/>
</dbReference>
<dbReference type="InterPro" id="IPR031730">
    <property type="entry name" value="Carbam_trans_C"/>
</dbReference>
<dbReference type="InterPro" id="IPR043129">
    <property type="entry name" value="ATPase_NBD"/>
</dbReference>
<dbReference type="EMBL" id="CP000934">
    <property type="protein sequence ID" value="ACE84303.1"/>
    <property type="molecule type" value="Genomic_DNA"/>
</dbReference>
<evidence type="ECO:0000313" key="4">
    <source>
        <dbReference type="EMBL" id="ACE84303.1"/>
    </source>
</evidence>
<dbReference type="HOGENOM" id="CLU_014411_2_0_6"/>
<dbReference type="eggNOG" id="COG2192">
    <property type="taxonomic scope" value="Bacteria"/>
</dbReference>
<dbReference type="CDD" id="cd24098">
    <property type="entry name" value="ASKHA_NBD_TobZ_N"/>
    <property type="match status" value="1"/>
</dbReference>